<dbReference type="AlphaFoldDB" id="A0A9Q3FRS8"/>
<name>A0A9Q3FRS8_9BASI</name>
<evidence type="ECO:0000256" key="1">
    <source>
        <dbReference type="SAM" id="MobiDB-lite"/>
    </source>
</evidence>
<evidence type="ECO:0000313" key="3">
    <source>
        <dbReference type="Proteomes" id="UP000765509"/>
    </source>
</evidence>
<sequence length="116" mass="12919">MNARKIQEYHIIISPPKDHPVINGGCAERKLSPNLKSPDPCKKGPHQKQIHMLKSRGIKVEKYSSHGGPSGIPKGINRGALSPQISNYPHAHCKHRNKSSLTWDVVQYIIVNSLTQ</sequence>
<dbReference type="Proteomes" id="UP000765509">
    <property type="component" value="Unassembled WGS sequence"/>
</dbReference>
<feature type="region of interest" description="Disordered" evidence="1">
    <location>
        <begin position="22"/>
        <end position="48"/>
    </location>
</feature>
<feature type="region of interest" description="Disordered" evidence="1">
    <location>
        <begin position="62"/>
        <end position="83"/>
    </location>
</feature>
<comment type="caution">
    <text evidence="2">The sequence shown here is derived from an EMBL/GenBank/DDBJ whole genome shotgun (WGS) entry which is preliminary data.</text>
</comment>
<evidence type="ECO:0000313" key="2">
    <source>
        <dbReference type="EMBL" id="MBW0543829.1"/>
    </source>
</evidence>
<protein>
    <submittedName>
        <fullName evidence="2">Uncharacterized protein</fullName>
    </submittedName>
</protein>
<dbReference type="EMBL" id="AVOT02048606">
    <property type="protein sequence ID" value="MBW0543829.1"/>
    <property type="molecule type" value="Genomic_DNA"/>
</dbReference>
<keyword evidence="3" id="KW-1185">Reference proteome</keyword>
<reference evidence="2" key="1">
    <citation type="submission" date="2021-03" db="EMBL/GenBank/DDBJ databases">
        <title>Draft genome sequence of rust myrtle Austropuccinia psidii MF-1, a brazilian biotype.</title>
        <authorList>
            <person name="Quecine M.C."/>
            <person name="Pachon D.M.R."/>
            <person name="Bonatelli M.L."/>
            <person name="Correr F.H."/>
            <person name="Franceschini L.M."/>
            <person name="Leite T.F."/>
            <person name="Margarido G.R.A."/>
            <person name="Almeida C.A."/>
            <person name="Ferrarezi J.A."/>
            <person name="Labate C.A."/>
        </authorList>
    </citation>
    <scope>NUCLEOTIDE SEQUENCE</scope>
    <source>
        <strain evidence="2">MF-1</strain>
    </source>
</reference>
<organism evidence="2 3">
    <name type="scientific">Austropuccinia psidii MF-1</name>
    <dbReference type="NCBI Taxonomy" id="1389203"/>
    <lineage>
        <taxon>Eukaryota</taxon>
        <taxon>Fungi</taxon>
        <taxon>Dikarya</taxon>
        <taxon>Basidiomycota</taxon>
        <taxon>Pucciniomycotina</taxon>
        <taxon>Pucciniomycetes</taxon>
        <taxon>Pucciniales</taxon>
        <taxon>Sphaerophragmiaceae</taxon>
        <taxon>Austropuccinia</taxon>
    </lineage>
</organism>
<gene>
    <name evidence="2" type="ORF">O181_083544</name>
</gene>
<proteinExistence type="predicted"/>
<accession>A0A9Q3FRS8</accession>